<evidence type="ECO:0000313" key="2">
    <source>
        <dbReference type="EMBL" id="KAF2685572.1"/>
    </source>
</evidence>
<proteinExistence type="predicted"/>
<gene>
    <name evidence="2" type="ORF">K458DRAFT_14262</name>
</gene>
<sequence>MITPPLRRARPNGRSPPESAQQRSFPRTTPGLHPRRTSFQKQGSSSEIQTPSPSLQFCDNGALRRYRLFRCRVIESCRVSRAAADPNSQVATILPIVLHADVCIARLAFRTMPVTVSRICSEGDVTEAIAPYFMSLESEAIHHRGAAQATAVSEHCGGS</sequence>
<keyword evidence="3" id="KW-1185">Reference proteome</keyword>
<feature type="compositionally biased region" description="Polar residues" evidence="1">
    <location>
        <begin position="18"/>
        <end position="27"/>
    </location>
</feature>
<reference evidence="2" key="1">
    <citation type="journal article" date="2020" name="Stud. Mycol.">
        <title>101 Dothideomycetes genomes: a test case for predicting lifestyles and emergence of pathogens.</title>
        <authorList>
            <person name="Haridas S."/>
            <person name="Albert R."/>
            <person name="Binder M."/>
            <person name="Bloem J."/>
            <person name="Labutti K."/>
            <person name="Salamov A."/>
            <person name="Andreopoulos B."/>
            <person name="Baker S."/>
            <person name="Barry K."/>
            <person name="Bills G."/>
            <person name="Bluhm B."/>
            <person name="Cannon C."/>
            <person name="Castanera R."/>
            <person name="Culley D."/>
            <person name="Daum C."/>
            <person name="Ezra D."/>
            <person name="Gonzalez J."/>
            <person name="Henrissat B."/>
            <person name="Kuo A."/>
            <person name="Liang C."/>
            <person name="Lipzen A."/>
            <person name="Lutzoni F."/>
            <person name="Magnuson J."/>
            <person name="Mondo S."/>
            <person name="Nolan M."/>
            <person name="Ohm R."/>
            <person name="Pangilinan J."/>
            <person name="Park H.-J."/>
            <person name="Ramirez L."/>
            <person name="Alfaro M."/>
            <person name="Sun H."/>
            <person name="Tritt A."/>
            <person name="Yoshinaga Y."/>
            <person name="Zwiers L.-H."/>
            <person name="Turgeon B."/>
            <person name="Goodwin S."/>
            <person name="Spatafora J."/>
            <person name="Crous P."/>
            <person name="Grigoriev I."/>
        </authorList>
    </citation>
    <scope>NUCLEOTIDE SEQUENCE</scope>
    <source>
        <strain evidence="2">CBS 122367</strain>
    </source>
</reference>
<dbReference type="EMBL" id="MU005578">
    <property type="protein sequence ID" value="KAF2685572.1"/>
    <property type="molecule type" value="Genomic_DNA"/>
</dbReference>
<evidence type="ECO:0000256" key="1">
    <source>
        <dbReference type="SAM" id="MobiDB-lite"/>
    </source>
</evidence>
<feature type="compositionally biased region" description="Polar residues" evidence="1">
    <location>
        <begin position="39"/>
        <end position="52"/>
    </location>
</feature>
<accession>A0A6G1J4Y6</accession>
<dbReference type="Proteomes" id="UP000799291">
    <property type="component" value="Unassembled WGS sequence"/>
</dbReference>
<feature type="region of interest" description="Disordered" evidence="1">
    <location>
        <begin position="1"/>
        <end position="52"/>
    </location>
</feature>
<evidence type="ECO:0000313" key="3">
    <source>
        <dbReference type="Proteomes" id="UP000799291"/>
    </source>
</evidence>
<name>A0A6G1J4Y6_9PLEO</name>
<organism evidence="2 3">
    <name type="scientific">Lentithecium fluviatile CBS 122367</name>
    <dbReference type="NCBI Taxonomy" id="1168545"/>
    <lineage>
        <taxon>Eukaryota</taxon>
        <taxon>Fungi</taxon>
        <taxon>Dikarya</taxon>
        <taxon>Ascomycota</taxon>
        <taxon>Pezizomycotina</taxon>
        <taxon>Dothideomycetes</taxon>
        <taxon>Pleosporomycetidae</taxon>
        <taxon>Pleosporales</taxon>
        <taxon>Massarineae</taxon>
        <taxon>Lentitheciaceae</taxon>
        <taxon>Lentithecium</taxon>
    </lineage>
</organism>
<protein>
    <submittedName>
        <fullName evidence="2">Uncharacterized protein</fullName>
    </submittedName>
</protein>
<dbReference type="AlphaFoldDB" id="A0A6G1J4Y6"/>